<dbReference type="STRING" id="690417.IC63_15160"/>
<keyword evidence="1" id="KW-0812">Transmembrane</keyword>
<protein>
    <submittedName>
        <fullName evidence="2">Uncharacterized protein</fullName>
    </submittedName>
</protein>
<sequence length="63" mass="6542">MALFDASECGQRLGWLKTPARLLQAAAPLIFGTALSVWGLGALYVTAGIGALATRALQAIKRA</sequence>
<dbReference type="Proteomes" id="UP000029917">
    <property type="component" value="Unassembled WGS sequence"/>
</dbReference>
<gene>
    <name evidence="2" type="ORF">IC63_15160</name>
</gene>
<keyword evidence="1" id="KW-0472">Membrane</keyword>
<keyword evidence="1" id="KW-1133">Transmembrane helix</keyword>
<accession>A0A099EW27</accession>
<feature type="transmembrane region" description="Helical" evidence="1">
    <location>
        <begin position="25"/>
        <end position="53"/>
    </location>
</feature>
<evidence type="ECO:0000313" key="2">
    <source>
        <dbReference type="EMBL" id="KGJ02177.1"/>
    </source>
</evidence>
<proteinExistence type="predicted"/>
<comment type="caution">
    <text evidence="2">The sequence shown here is derived from an EMBL/GenBank/DDBJ whole genome shotgun (WGS) entry which is preliminary data.</text>
</comment>
<name>A0A099EW27_9RHOB</name>
<reference evidence="2 3" key="1">
    <citation type="submission" date="2014-09" db="EMBL/GenBank/DDBJ databases">
        <authorList>
            <person name="McGinnis J.M."/>
            <person name="Wolfgang W.J."/>
        </authorList>
    </citation>
    <scope>NUCLEOTIDE SEQUENCE [LARGE SCALE GENOMIC DNA]</scope>
    <source>
        <strain evidence="2 3">HAMBI 3106</strain>
    </source>
</reference>
<organism evidence="2 3">
    <name type="scientific">Paracoccus sphaerophysae</name>
    <dbReference type="NCBI Taxonomy" id="690417"/>
    <lineage>
        <taxon>Bacteria</taxon>
        <taxon>Pseudomonadati</taxon>
        <taxon>Pseudomonadota</taxon>
        <taxon>Alphaproteobacteria</taxon>
        <taxon>Rhodobacterales</taxon>
        <taxon>Paracoccaceae</taxon>
        <taxon>Paracoccus</taxon>
    </lineage>
</organism>
<dbReference type="AlphaFoldDB" id="A0A099EW27"/>
<reference evidence="2 3" key="2">
    <citation type="submission" date="2014-10" db="EMBL/GenBank/DDBJ databases">
        <title>Paracoccus sanguinis sp. nov., isolated from clinical specimens of New York State patients.</title>
        <authorList>
            <person name="Mingle L.A."/>
            <person name="Cole J.A."/>
            <person name="Lapierre P."/>
            <person name="Musser K.A."/>
        </authorList>
    </citation>
    <scope>NUCLEOTIDE SEQUENCE [LARGE SCALE GENOMIC DNA]</scope>
    <source>
        <strain evidence="2 3">HAMBI 3106</strain>
    </source>
</reference>
<evidence type="ECO:0000313" key="3">
    <source>
        <dbReference type="Proteomes" id="UP000029917"/>
    </source>
</evidence>
<keyword evidence="3" id="KW-1185">Reference proteome</keyword>
<evidence type="ECO:0000256" key="1">
    <source>
        <dbReference type="SAM" id="Phobius"/>
    </source>
</evidence>
<dbReference type="EMBL" id="JRKS01000074">
    <property type="protein sequence ID" value="KGJ02177.1"/>
    <property type="molecule type" value="Genomic_DNA"/>
</dbReference>